<name>J3N713_ORYBR</name>
<evidence type="ECO:0000313" key="3">
    <source>
        <dbReference type="Proteomes" id="UP000006038"/>
    </source>
</evidence>
<dbReference type="InterPro" id="IPR020635">
    <property type="entry name" value="Tyr_kinase_cat_dom"/>
</dbReference>
<dbReference type="eggNOG" id="KOG0192">
    <property type="taxonomic scope" value="Eukaryota"/>
</dbReference>
<organism evidence="2">
    <name type="scientific">Oryza brachyantha</name>
    <name type="common">malo sina</name>
    <dbReference type="NCBI Taxonomy" id="4533"/>
    <lineage>
        <taxon>Eukaryota</taxon>
        <taxon>Viridiplantae</taxon>
        <taxon>Streptophyta</taxon>
        <taxon>Embryophyta</taxon>
        <taxon>Tracheophyta</taxon>
        <taxon>Spermatophyta</taxon>
        <taxon>Magnoliopsida</taxon>
        <taxon>Liliopsida</taxon>
        <taxon>Poales</taxon>
        <taxon>Poaceae</taxon>
        <taxon>BOP clade</taxon>
        <taxon>Oryzoideae</taxon>
        <taxon>Oryzeae</taxon>
        <taxon>Oryzinae</taxon>
        <taxon>Oryza</taxon>
    </lineage>
</organism>
<dbReference type="Gramene" id="OB11G15990.1">
    <property type="protein sequence ID" value="OB11G15990.1"/>
    <property type="gene ID" value="OB11G15990"/>
</dbReference>
<feature type="domain" description="Protein kinase" evidence="1">
    <location>
        <begin position="1"/>
        <end position="113"/>
    </location>
</feature>
<dbReference type="Pfam" id="PF07714">
    <property type="entry name" value="PK_Tyr_Ser-Thr"/>
    <property type="match status" value="1"/>
</dbReference>
<dbReference type="InterPro" id="IPR051681">
    <property type="entry name" value="Ser/Thr_Kinases-Pseudokinases"/>
</dbReference>
<dbReference type="AlphaFoldDB" id="J3N713"/>
<dbReference type="InterPro" id="IPR000719">
    <property type="entry name" value="Prot_kinase_dom"/>
</dbReference>
<dbReference type="GO" id="GO:0005886">
    <property type="term" value="C:plasma membrane"/>
    <property type="evidence" value="ECO:0007669"/>
    <property type="project" value="TreeGrafter"/>
</dbReference>
<dbReference type="PROSITE" id="PS50011">
    <property type="entry name" value="PROTEIN_KINASE_DOM"/>
    <property type="match status" value="1"/>
</dbReference>
<reference evidence="2" key="2">
    <citation type="submission" date="2013-04" db="UniProtKB">
        <authorList>
            <consortium name="EnsemblPlants"/>
        </authorList>
    </citation>
    <scope>IDENTIFICATION</scope>
</reference>
<dbReference type="GO" id="GO:0004674">
    <property type="term" value="F:protein serine/threonine kinase activity"/>
    <property type="evidence" value="ECO:0007669"/>
    <property type="project" value="TreeGrafter"/>
</dbReference>
<keyword evidence="3" id="KW-1185">Reference proteome</keyword>
<dbReference type="Gene3D" id="1.10.510.10">
    <property type="entry name" value="Transferase(Phosphotransferase) domain 1"/>
    <property type="match status" value="1"/>
</dbReference>
<dbReference type="SMART" id="SM00219">
    <property type="entry name" value="TyrKc"/>
    <property type="match status" value="1"/>
</dbReference>
<dbReference type="Proteomes" id="UP000006038">
    <property type="component" value="Chromosome 11"/>
</dbReference>
<dbReference type="GO" id="GO:0004713">
    <property type="term" value="F:protein tyrosine kinase activity"/>
    <property type="evidence" value="ECO:0007669"/>
    <property type="project" value="InterPro"/>
</dbReference>
<dbReference type="OMA" id="CCEMAYK"/>
<dbReference type="PANTHER" id="PTHR44329:SF271">
    <property type="entry name" value="ATMRK1"/>
    <property type="match status" value="1"/>
</dbReference>
<dbReference type="GO" id="GO:0005524">
    <property type="term" value="F:ATP binding"/>
    <property type="evidence" value="ECO:0007669"/>
    <property type="project" value="InterPro"/>
</dbReference>
<dbReference type="SUPFAM" id="SSF56112">
    <property type="entry name" value="Protein kinase-like (PK-like)"/>
    <property type="match status" value="1"/>
</dbReference>
<evidence type="ECO:0000313" key="2">
    <source>
        <dbReference type="EnsemblPlants" id="OB11G15990.1"/>
    </source>
</evidence>
<dbReference type="HOGENOM" id="CLU_000288_7_35_1"/>
<protein>
    <recommendedName>
        <fullName evidence="1">Protein kinase domain-containing protein</fullName>
    </recommendedName>
</protein>
<dbReference type="PANTHER" id="PTHR44329">
    <property type="entry name" value="SERINE/THREONINE-PROTEIN KINASE TNNI3K-RELATED"/>
    <property type="match status" value="1"/>
</dbReference>
<dbReference type="EnsemblPlants" id="OB11G15990.1">
    <property type="protein sequence ID" value="OB11G15990.1"/>
    <property type="gene ID" value="OB11G15990"/>
</dbReference>
<sequence length="129" mass="14855">PKGHNRSDRHTGLHGPEVLTEKSYNYKCDVYSFGICLWEIYCCEMAYKDASFADIKSAVLNKHLRPKIPKCCPRDMARIMRRCWDAEPASRPEMQEVVEMLEKLNTKKGHGMVPAGEPSGCFCFSIRRR</sequence>
<dbReference type="InterPro" id="IPR011009">
    <property type="entry name" value="Kinase-like_dom_sf"/>
</dbReference>
<evidence type="ECO:0000259" key="1">
    <source>
        <dbReference type="PROSITE" id="PS50011"/>
    </source>
</evidence>
<proteinExistence type="predicted"/>
<accession>J3N713</accession>
<reference evidence="2" key="1">
    <citation type="journal article" date="2013" name="Nat. Commun.">
        <title>Whole-genome sequencing of Oryza brachyantha reveals mechanisms underlying Oryza genome evolution.</title>
        <authorList>
            <person name="Chen J."/>
            <person name="Huang Q."/>
            <person name="Gao D."/>
            <person name="Wang J."/>
            <person name="Lang Y."/>
            <person name="Liu T."/>
            <person name="Li B."/>
            <person name="Bai Z."/>
            <person name="Luis Goicoechea J."/>
            <person name="Liang C."/>
            <person name="Chen C."/>
            <person name="Zhang W."/>
            <person name="Sun S."/>
            <person name="Liao Y."/>
            <person name="Zhang X."/>
            <person name="Yang L."/>
            <person name="Song C."/>
            <person name="Wang M."/>
            <person name="Shi J."/>
            <person name="Liu G."/>
            <person name="Liu J."/>
            <person name="Zhou H."/>
            <person name="Zhou W."/>
            <person name="Yu Q."/>
            <person name="An N."/>
            <person name="Chen Y."/>
            <person name="Cai Q."/>
            <person name="Wang B."/>
            <person name="Liu B."/>
            <person name="Min J."/>
            <person name="Huang Y."/>
            <person name="Wu H."/>
            <person name="Li Z."/>
            <person name="Zhang Y."/>
            <person name="Yin Y."/>
            <person name="Song W."/>
            <person name="Jiang J."/>
            <person name="Jackson S.A."/>
            <person name="Wing R.A."/>
            <person name="Wang J."/>
            <person name="Chen M."/>
        </authorList>
    </citation>
    <scope>NUCLEOTIDE SEQUENCE [LARGE SCALE GENOMIC DNA]</scope>
    <source>
        <strain evidence="2">cv. IRGC 101232</strain>
    </source>
</reference>
<dbReference type="InterPro" id="IPR001245">
    <property type="entry name" value="Ser-Thr/Tyr_kinase_cat_dom"/>
</dbReference>